<dbReference type="EMBL" id="BAABHW010000005">
    <property type="protein sequence ID" value="GAA5079029.1"/>
    <property type="molecule type" value="Genomic_DNA"/>
</dbReference>
<keyword evidence="3" id="KW-1185">Reference proteome</keyword>
<feature type="transmembrane region" description="Helical" evidence="1">
    <location>
        <begin position="6"/>
        <end position="25"/>
    </location>
</feature>
<gene>
    <name evidence="2" type="ORF">GCM10023209_30780</name>
</gene>
<reference evidence="3" key="1">
    <citation type="journal article" date="2019" name="Int. J. Syst. Evol. Microbiol.">
        <title>The Global Catalogue of Microorganisms (GCM) 10K type strain sequencing project: providing services to taxonomists for standard genome sequencing and annotation.</title>
        <authorList>
            <consortium name="The Broad Institute Genomics Platform"/>
            <consortium name="The Broad Institute Genome Sequencing Center for Infectious Disease"/>
            <person name="Wu L."/>
            <person name="Ma J."/>
        </authorList>
    </citation>
    <scope>NUCLEOTIDE SEQUENCE [LARGE SCALE GENOMIC DNA]</scope>
    <source>
        <strain evidence="3">JCM 18015</strain>
    </source>
</reference>
<keyword evidence="1" id="KW-1133">Transmembrane helix</keyword>
<feature type="transmembrane region" description="Helical" evidence="1">
    <location>
        <begin position="102"/>
        <end position="121"/>
    </location>
</feature>
<feature type="transmembrane region" description="Helical" evidence="1">
    <location>
        <begin position="68"/>
        <end position="90"/>
    </location>
</feature>
<dbReference type="RefSeq" id="WP_259552553.1">
    <property type="nucleotide sequence ID" value="NZ_BAABHW010000005.1"/>
</dbReference>
<sequence>MDILSLPPALALILGTYAVLAALAWLRRVTAEKVEGRRNGIILNLLRRAAPPVIGGIMVLILGSVMGVIGATGMGFLLIAGGLAFGLHRGLDDLRANDKRVLLFRAAMTAAISMTLIWQAGLF</sequence>
<keyword evidence="1" id="KW-0812">Transmembrane</keyword>
<evidence type="ECO:0000256" key="1">
    <source>
        <dbReference type="SAM" id="Phobius"/>
    </source>
</evidence>
<comment type="caution">
    <text evidence="2">The sequence shown here is derived from an EMBL/GenBank/DDBJ whole genome shotgun (WGS) entry which is preliminary data.</text>
</comment>
<accession>A0ABP9LLQ5</accession>
<proteinExistence type="predicted"/>
<feature type="transmembrane region" description="Helical" evidence="1">
    <location>
        <begin position="45"/>
        <end position="62"/>
    </location>
</feature>
<dbReference type="Proteomes" id="UP001499910">
    <property type="component" value="Unassembled WGS sequence"/>
</dbReference>
<evidence type="ECO:0000313" key="2">
    <source>
        <dbReference type="EMBL" id="GAA5079029.1"/>
    </source>
</evidence>
<protein>
    <submittedName>
        <fullName evidence="2">Uncharacterized protein</fullName>
    </submittedName>
</protein>
<name>A0ABP9LLQ5_9RHOB</name>
<keyword evidence="1" id="KW-0472">Membrane</keyword>
<evidence type="ECO:0000313" key="3">
    <source>
        <dbReference type="Proteomes" id="UP001499910"/>
    </source>
</evidence>
<organism evidence="2 3">
    <name type="scientific">[Roseibacterium] beibuensis</name>
    <dbReference type="NCBI Taxonomy" id="1193142"/>
    <lineage>
        <taxon>Bacteria</taxon>
        <taxon>Pseudomonadati</taxon>
        <taxon>Pseudomonadota</taxon>
        <taxon>Alphaproteobacteria</taxon>
        <taxon>Rhodobacterales</taxon>
        <taxon>Roseobacteraceae</taxon>
        <taxon>Roseicyclus</taxon>
    </lineage>
</organism>